<accession>A0ABV8B7N3</accession>
<dbReference type="Pfam" id="PF00149">
    <property type="entry name" value="Metallophos"/>
    <property type="match status" value="1"/>
</dbReference>
<comment type="caution">
    <text evidence="2">The sequence shown here is derived from an EMBL/GenBank/DDBJ whole genome shotgun (WGS) entry which is preliminary data.</text>
</comment>
<sequence>MRRFAISDIHGSYKEMMLLLGYAKFDPNDDQLVVAGDMMNRGPDSGKVLKELKALEENYDQVHVTVGNHEEMMLWYLAGKHDMWVHFGGKQAADSINEAFQEEGVGSLVRWVQTLPLTMEDERFIYAHAGIQLPYRKSQHDRNILWLQRKMFYAIESKTLLDETNGKPVVHGHTPTTAVSFDGARVAIDLGAQVVQSPKLALVELEESIVYEYDFATKTIQIKKIKRK</sequence>
<keyword evidence="3" id="KW-1185">Reference proteome</keyword>
<feature type="domain" description="Calcineurin-like phosphoesterase" evidence="1">
    <location>
        <begin position="1"/>
        <end position="184"/>
    </location>
</feature>
<dbReference type="PANTHER" id="PTHR42850">
    <property type="entry name" value="METALLOPHOSPHOESTERASE"/>
    <property type="match status" value="1"/>
</dbReference>
<dbReference type="Proteomes" id="UP001595752">
    <property type="component" value="Unassembled WGS sequence"/>
</dbReference>
<gene>
    <name evidence="2" type="ORF">ACFOU2_21165</name>
</gene>
<name>A0ABV8B7N3_9BACI</name>
<dbReference type="InterPro" id="IPR029052">
    <property type="entry name" value="Metallo-depent_PP-like"/>
</dbReference>
<dbReference type="InterPro" id="IPR050126">
    <property type="entry name" value="Ap4A_hydrolase"/>
</dbReference>
<dbReference type="InterPro" id="IPR004843">
    <property type="entry name" value="Calcineurin-like_PHP"/>
</dbReference>
<reference evidence="3" key="1">
    <citation type="journal article" date="2019" name="Int. J. Syst. Evol. Microbiol.">
        <title>The Global Catalogue of Microorganisms (GCM) 10K type strain sequencing project: providing services to taxonomists for standard genome sequencing and annotation.</title>
        <authorList>
            <consortium name="The Broad Institute Genomics Platform"/>
            <consortium name="The Broad Institute Genome Sequencing Center for Infectious Disease"/>
            <person name="Wu L."/>
            <person name="Ma J."/>
        </authorList>
    </citation>
    <scope>NUCLEOTIDE SEQUENCE [LARGE SCALE GENOMIC DNA]</scope>
    <source>
        <strain evidence="3">CCUG 61889</strain>
    </source>
</reference>
<protein>
    <submittedName>
        <fullName evidence="2">Metallophosphoesterase</fullName>
    </submittedName>
</protein>
<dbReference type="SUPFAM" id="SSF56300">
    <property type="entry name" value="Metallo-dependent phosphatases"/>
    <property type="match status" value="1"/>
</dbReference>
<evidence type="ECO:0000313" key="2">
    <source>
        <dbReference type="EMBL" id="MFC3885845.1"/>
    </source>
</evidence>
<dbReference type="Gene3D" id="3.60.21.10">
    <property type="match status" value="1"/>
</dbReference>
<evidence type="ECO:0000259" key="1">
    <source>
        <dbReference type="Pfam" id="PF00149"/>
    </source>
</evidence>
<organism evidence="2 3">
    <name type="scientific">Bacillus songklensis</name>
    <dbReference type="NCBI Taxonomy" id="1069116"/>
    <lineage>
        <taxon>Bacteria</taxon>
        <taxon>Bacillati</taxon>
        <taxon>Bacillota</taxon>
        <taxon>Bacilli</taxon>
        <taxon>Bacillales</taxon>
        <taxon>Bacillaceae</taxon>
        <taxon>Bacillus</taxon>
    </lineage>
</organism>
<evidence type="ECO:0000313" key="3">
    <source>
        <dbReference type="Proteomes" id="UP001595752"/>
    </source>
</evidence>
<dbReference type="EMBL" id="JBHRZT010000072">
    <property type="protein sequence ID" value="MFC3885845.1"/>
    <property type="molecule type" value="Genomic_DNA"/>
</dbReference>
<proteinExistence type="predicted"/>
<dbReference type="RefSeq" id="WP_377918232.1">
    <property type="nucleotide sequence ID" value="NZ_JBHRZT010000072.1"/>
</dbReference>
<dbReference type="PANTHER" id="PTHR42850:SF4">
    <property type="entry name" value="ZINC-DEPENDENT ENDOPOLYPHOSPHATASE"/>
    <property type="match status" value="1"/>
</dbReference>